<dbReference type="NCBIfam" id="NF001527">
    <property type="entry name" value="PRK00364.1-2"/>
    <property type="match status" value="1"/>
</dbReference>
<evidence type="ECO:0000256" key="1">
    <source>
        <dbReference type="ARBA" id="ARBA00006975"/>
    </source>
</evidence>
<comment type="subunit">
    <text evidence="3">Heptamer of 7 subunits arranged in a ring. Interacts with the chaperonin GroEL.</text>
</comment>
<comment type="similarity">
    <text evidence="1 3 4">Belongs to the GroES chaperonin family.</text>
</comment>
<dbReference type="AlphaFoldDB" id="A0A7M2X1U8"/>
<dbReference type="NCBIfam" id="NF001533">
    <property type="entry name" value="PRK00364.2-4"/>
    <property type="match status" value="1"/>
</dbReference>
<dbReference type="Proteomes" id="UP000593765">
    <property type="component" value="Chromosome"/>
</dbReference>
<protein>
    <recommendedName>
        <fullName evidence="3">Co-chaperonin GroES</fullName>
    </recommendedName>
    <alternativeName>
        <fullName evidence="3">10 kDa chaperonin</fullName>
    </alternativeName>
    <alternativeName>
        <fullName evidence="3">Chaperonin-10</fullName>
        <shortName evidence="3">Cpn10</shortName>
    </alternativeName>
</protein>
<dbReference type="PANTHER" id="PTHR10772:SF58">
    <property type="entry name" value="CO-CHAPERONIN GROES"/>
    <property type="match status" value="1"/>
</dbReference>
<dbReference type="CDD" id="cd00320">
    <property type="entry name" value="cpn10"/>
    <property type="match status" value="1"/>
</dbReference>
<dbReference type="InterPro" id="IPR018369">
    <property type="entry name" value="Chaprnonin_Cpn10_CS"/>
</dbReference>
<dbReference type="InterPro" id="IPR020818">
    <property type="entry name" value="Chaperonin_GroES"/>
</dbReference>
<dbReference type="GO" id="GO:0005524">
    <property type="term" value="F:ATP binding"/>
    <property type="evidence" value="ECO:0007669"/>
    <property type="project" value="InterPro"/>
</dbReference>
<evidence type="ECO:0000313" key="6">
    <source>
        <dbReference type="Proteomes" id="UP000593765"/>
    </source>
</evidence>
<dbReference type="InterPro" id="IPR037124">
    <property type="entry name" value="Chaperonin_GroES_sf"/>
</dbReference>
<accession>A0A7M2X1U8</accession>
<dbReference type="PANTHER" id="PTHR10772">
    <property type="entry name" value="10 KDA HEAT SHOCK PROTEIN"/>
    <property type="match status" value="1"/>
</dbReference>
<dbReference type="NCBIfam" id="NF001531">
    <property type="entry name" value="PRK00364.2-2"/>
    <property type="match status" value="1"/>
</dbReference>
<dbReference type="InterPro" id="IPR011032">
    <property type="entry name" value="GroES-like_sf"/>
</dbReference>
<keyword evidence="6" id="KW-1185">Reference proteome</keyword>
<dbReference type="FunFam" id="2.30.33.40:FF:000001">
    <property type="entry name" value="10 kDa chaperonin"/>
    <property type="match status" value="1"/>
</dbReference>
<dbReference type="NCBIfam" id="NF001534">
    <property type="entry name" value="PRK00364.2-5"/>
    <property type="match status" value="1"/>
</dbReference>
<dbReference type="Pfam" id="PF00166">
    <property type="entry name" value="Cpn10"/>
    <property type="match status" value="1"/>
</dbReference>
<comment type="subcellular location">
    <subcellularLocation>
        <location evidence="3">Cytoplasm</location>
    </subcellularLocation>
</comment>
<proteinExistence type="inferred from homology"/>
<dbReference type="KEGG" id="hbs:IPV69_10300"/>
<dbReference type="EMBL" id="CP063458">
    <property type="protein sequence ID" value="QOV91718.1"/>
    <property type="molecule type" value="Genomic_DNA"/>
</dbReference>
<dbReference type="HAMAP" id="MF_00580">
    <property type="entry name" value="CH10"/>
    <property type="match status" value="1"/>
</dbReference>
<reference evidence="5 6" key="1">
    <citation type="submission" date="2020-10" db="EMBL/GenBank/DDBJ databases">
        <title>Wide distribution of Phycisphaera-like planctomycetes from WD2101 soil group in peatlands and genome analysis of the first cultivated representative.</title>
        <authorList>
            <person name="Dedysh S.N."/>
            <person name="Beletsky A.V."/>
            <person name="Ivanova A."/>
            <person name="Kulichevskaya I.S."/>
            <person name="Suzina N.E."/>
            <person name="Philippov D.A."/>
            <person name="Rakitin A.L."/>
            <person name="Mardanov A.V."/>
            <person name="Ravin N.V."/>
        </authorList>
    </citation>
    <scope>NUCLEOTIDE SEQUENCE [LARGE SCALE GENOMIC DNA]</scope>
    <source>
        <strain evidence="5 6">M1803</strain>
    </source>
</reference>
<name>A0A7M2X1U8_9BACT</name>
<evidence type="ECO:0000256" key="3">
    <source>
        <dbReference type="HAMAP-Rule" id="MF_00580"/>
    </source>
</evidence>
<organism evidence="5 6">
    <name type="scientific">Humisphaera borealis</name>
    <dbReference type="NCBI Taxonomy" id="2807512"/>
    <lineage>
        <taxon>Bacteria</taxon>
        <taxon>Pseudomonadati</taxon>
        <taxon>Planctomycetota</taxon>
        <taxon>Phycisphaerae</taxon>
        <taxon>Tepidisphaerales</taxon>
        <taxon>Tepidisphaeraceae</taxon>
        <taxon>Humisphaera</taxon>
    </lineage>
</organism>
<dbReference type="PROSITE" id="PS00681">
    <property type="entry name" value="CHAPERONINS_CPN10"/>
    <property type="match status" value="1"/>
</dbReference>
<dbReference type="SUPFAM" id="SSF50129">
    <property type="entry name" value="GroES-like"/>
    <property type="match status" value="1"/>
</dbReference>
<keyword evidence="3" id="KW-0963">Cytoplasm</keyword>
<gene>
    <name evidence="3 5" type="primary">groES</name>
    <name evidence="3" type="synonym">groS</name>
    <name evidence="5" type="ORF">IPV69_10300</name>
</gene>
<dbReference type="GO" id="GO:0005737">
    <property type="term" value="C:cytoplasm"/>
    <property type="evidence" value="ECO:0007669"/>
    <property type="project" value="UniProtKB-SubCell"/>
</dbReference>
<sequence>MAKLRPLGDKILIKRVEAETKTKSGIVLPDAAKEKPKRGKVLSVGEGRRTDKGERVALSVKKGDEVIFASYAGTEIKLDGEELMIMSEDDVLAIVE</sequence>
<dbReference type="GO" id="GO:0044183">
    <property type="term" value="F:protein folding chaperone"/>
    <property type="evidence" value="ECO:0007669"/>
    <property type="project" value="InterPro"/>
</dbReference>
<dbReference type="RefSeq" id="WP_206295028.1">
    <property type="nucleotide sequence ID" value="NZ_CP063458.1"/>
</dbReference>
<dbReference type="GO" id="GO:0046872">
    <property type="term" value="F:metal ion binding"/>
    <property type="evidence" value="ECO:0007669"/>
    <property type="project" value="TreeGrafter"/>
</dbReference>
<dbReference type="Gene3D" id="2.30.33.40">
    <property type="entry name" value="GroES chaperonin"/>
    <property type="match status" value="1"/>
</dbReference>
<evidence type="ECO:0000313" key="5">
    <source>
        <dbReference type="EMBL" id="QOV91718.1"/>
    </source>
</evidence>
<dbReference type="GO" id="GO:0051082">
    <property type="term" value="F:unfolded protein binding"/>
    <property type="evidence" value="ECO:0007669"/>
    <property type="project" value="TreeGrafter"/>
</dbReference>
<evidence type="ECO:0000256" key="2">
    <source>
        <dbReference type="ARBA" id="ARBA00023186"/>
    </source>
</evidence>
<evidence type="ECO:0000256" key="4">
    <source>
        <dbReference type="RuleBase" id="RU000535"/>
    </source>
</evidence>
<dbReference type="GO" id="GO:0051087">
    <property type="term" value="F:protein-folding chaperone binding"/>
    <property type="evidence" value="ECO:0007669"/>
    <property type="project" value="TreeGrafter"/>
</dbReference>
<dbReference type="PRINTS" id="PR00297">
    <property type="entry name" value="CHAPERONIN10"/>
</dbReference>
<comment type="function">
    <text evidence="3 4">Together with the chaperonin GroEL, plays an essential role in assisting protein folding. The GroEL-GroES system forms a nano-cage that allows encapsulation of the non-native substrate proteins and provides a physical environment optimized to promote and accelerate protein folding. GroES binds to the apical surface of the GroEL ring, thereby capping the opening of the GroEL channel.</text>
</comment>
<dbReference type="SMART" id="SM00883">
    <property type="entry name" value="Cpn10"/>
    <property type="match status" value="1"/>
</dbReference>
<keyword evidence="2 3" id="KW-0143">Chaperone</keyword>